<keyword evidence="13" id="KW-1185">Reference proteome</keyword>
<dbReference type="Proteomes" id="UP000816034">
    <property type="component" value="Unassembled WGS sequence"/>
</dbReference>
<dbReference type="Gene3D" id="3.10.330.20">
    <property type="match status" value="1"/>
</dbReference>
<comment type="subcellular location">
    <subcellularLocation>
        <location evidence="1">Nucleus</location>
    </subcellularLocation>
</comment>
<evidence type="ECO:0000256" key="10">
    <source>
        <dbReference type="SAM" id="MobiDB-lite"/>
    </source>
</evidence>
<protein>
    <recommendedName>
        <fullName evidence="2 8">tRNA (adenine(58)-N(1))-methyltransferase</fullName>
        <ecNumber evidence="2 8">2.1.1.220</ecNumber>
    </recommendedName>
</protein>
<dbReference type="GO" id="GO:0031515">
    <property type="term" value="C:tRNA (m1A) methyltransferase complex"/>
    <property type="evidence" value="ECO:0007669"/>
    <property type="project" value="UniProtKB-UniRule"/>
</dbReference>
<dbReference type="AlphaFoldDB" id="A0AA88GDF5"/>
<dbReference type="GO" id="GO:0005634">
    <property type="term" value="C:nucleus"/>
    <property type="evidence" value="ECO:0007669"/>
    <property type="project" value="UniProtKB-SubCell"/>
</dbReference>
<sequence>MSEPEKKKTKTSSNSNNNTKPLPKNEELEQIRKTLLLSLVPSMNDKSEIYNTKQIISLADKNSNKIREGDMVVFFINHDIMKAEVIKKGHTFDCRFGSFLHENIIGKPFGSKIYSHVDKRSRKKAAEDDDSTADSKKPFVYVLKPTPHLWTLVLKHRTQILYHADISLILTHFRLRPGSIVIEAGTGSGSLSTSISRTIMPNGQLFTFEYHKERFLQAVNEFRSNGLYNITITNGDVCLDGFNPNETTSHIILSDTLRPKHDASQILGQDKSETVDAIFLDLPKPWLCISNVFRLLKVGGKFCGFSPCIEQIQETANALREFDFVEIKTVECLAKEYMSNVVEMSSVDHYFTKKNDQQPSSTVDTTVTAGGEGSSSSLTSSSAATRSPRKLFAAVPEMKGHTGYLIFATKFHMKE</sequence>
<dbReference type="Pfam" id="PF08704">
    <property type="entry name" value="GCD14"/>
    <property type="match status" value="2"/>
</dbReference>
<dbReference type="PANTHER" id="PTHR12133">
    <property type="entry name" value="TRNA (ADENINE(58)-N(1))-METHYLTRANSFERASE"/>
    <property type="match status" value="1"/>
</dbReference>
<comment type="caution">
    <text evidence="12">The sequence shown here is derived from an EMBL/GenBank/DDBJ whole genome shotgun (WGS) entry which is preliminary data.</text>
</comment>
<evidence type="ECO:0000313" key="12">
    <source>
        <dbReference type="EMBL" id="KAG2377407.1"/>
    </source>
</evidence>
<feature type="compositionally biased region" description="Low complexity" evidence="10">
    <location>
        <begin position="374"/>
        <end position="383"/>
    </location>
</feature>
<evidence type="ECO:0000313" key="13">
    <source>
        <dbReference type="Proteomes" id="UP000816034"/>
    </source>
</evidence>
<evidence type="ECO:0000256" key="1">
    <source>
        <dbReference type="ARBA" id="ARBA00004123"/>
    </source>
</evidence>
<dbReference type="EMBL" id="PYSW02000038">
    <property type="protein sequence ID" value="KAG2377407.1"/>
    <property type="molecule type" value="Genomic_DNA"/>
</dbReference>
<keyword evidence="6 8" id="KW-0819">tRNA processing</keyword>
<feature type="binding site" evidence="9">
    <location>
        <begin position="188"/>
        <end position="191"/>
    </location>
    <ligand>
        <name>S-adenosyl-L-methionine</name>
        <dbReference type="ChEBI" id="CHEBI:59789"/>
    </ligand>
</feature>
<feature type="binding site" evidence="9">
    <location>
        <position position="209"/>
    </location>
    <ligand>
        <name>S-adenosyl-L-methionine</name>
        <dbReference type="ChEBI" id="CHEBI:59789"/>
    </ligand>
</feature>
<keyword evidence="5 8" id="KW-0949">S-adenosyl-L-methionine</keyword>
<evidence type="ECO:0000256" key="2">
    <source>
        <dbReference type="ARBA" id="ARBA00012796"/>
    </source>
</evidence>
<dbReference type="InterPro" id="IPR049470">
    <property type="entry name" value="TRM61_C"/>
</dbReference>
<name>A0AA88GDF5_NAELO</name>
<dbReference type="EC" id="2.1.1.220" evidence="2 8"/>
<evidence type="ECO:0000256" key="4">
    <source>
        <dbReference type="ARBA" id="ARBA00022679"/>
    </source>
</evidence>
<dbReference type="Gene3D" id="3.40.50.150">
    <property type="entry name" value="Vaccinia Virus protein VP39"/>
    <property type="match status" value="1"/>
</dbReference>
<evidence type="ECO:0000256" key="7">
    <source>
        <dbReference type="ARBA" id="ARBA00023242"/>
    </source>
</evidence>
<organism evidence="12 13">
    <name type="scientific">Naegleria lovaniensis</name>
    <name type="common">Amoeba</name>
    <dbReference type="NCBI Taxonomy" id="51637"/>
    <lineage>
        <taxon>Eukaryota</taxon>
        <taxon>Discoba</taxon>
        <taxon>Heterolobosea</taxon>
        <taxon>Tetramitia</taxon>
        <taxon>Eutetramitia</taxon>
        <taxon>Vahlkampfiidae</taxon>
        <taxon>Naegleria</taxon>
    </lineage>
</organism>
<gene>
    <name evidence="12" type="ORF">C9374_009318</name>
</gene>
<dbReference type="GO" id="GO:0160107">
    <property type="term" value="F:tRNA (adenine(58)-N1)-methyltransferase activity"/>
    <property type="evidence" value="ECO:0007669"/>
    <property type="project" value="UniProtKB-EC"/>
</dbReference>
<dbReference type="RefSeq" id="XP_044544669.1">
    <property type="nucleotide sequence ID" value="XM_044699492.1"/>
</dbReference>
<dbReference type="PROSITE" id="PS51620">
    <property type="entry name" value="SAM_TRM61"/>
    <property type="match status" value="1"/>
</dbReference>
<dbReference type="SUPFAM" id="SSF53335">
    <property type="entry name" value="S-adenosyl-L-methionine-dependent methyltransferases"/>
    <property type="match status" value="1"/>
</dbReference>
<dbReference type="GeneID" id="68101772"/>
<feature type="domain" description="tRNA (adenine(58)-N(1))-methyltransferase catalytic subunit TRM61 C-terminal" evidence="11">
    <location>
        <begin position="269"/>
        <end position="410"/>
    </location>
</feature>
<dbReference type="InterPro" id="IPR029063">
    <property type="entry name" value="SAM-dependent_MTases_sf"/>
</dbReference>
<feature type="compositionally biased region" description="Low complexity" evidence="10">
    <location>
        <begin position="11"/>
        <end position="20"/>
    </location>
</feature>
<evidence type="ECO:0000256" key="8">
    <source>
        <dbReference type="PIRNR" id="PIRNR017269"/>
    </source>
</evidence>
<feature type="binding site" evidence="9">
    <location>
        <position position="281"/>
    </location>
    <ligand>
        <name>S-adenosyl-L-methionine</name>
        <dbReference type="ChEBI" id="CHEBI:59789"/>
    </ligand>
</feature>
<keyword evidence="7" id="KW-0539">Nucleus</keyword>
<accession>A0AA88GDF5</accession>
<reference evidence="12 13" key="1">
    <citation type="journal article" date="2018" name="BMC Genomics">
        <title>The genome of Naegleria lovaniensis, the basis for a comparative approach to unravel pathogenicity factors of the human pathogenic amoeba N. fowleri.</title>
        <authorList>
            <person name="Liechti N."/>
            <person name="Schurch N."/>
            <person name="Bruggmann R."/>
            <person name="Wittwer M."/>
        </authorList>
    </citation>
    <scope>NUCLEOTIDE SEQUENCE [LARGE SCALE GENOMIC DNA]</scope>
    <source>
        <strain evidence="12 13">ATCC 30569</strain>
    </source>
</reference>
<evidence type="ECO:0000256" key="9">
    <source>
        <dbReference type="PIRSR" id="PIRSR017269-1"/>
    </source>
</evidence>
<dbReference type="InterPro" id="IPR014816">
    <property type="entry name" value="tRNA_MeTrfase_Gcd14"/>
</dbReference>
<comment type="similarity">
    <text evidence="8">Belongs to the class I-like SAM-binding methyltransferase superfamily. TRM61 family.</text>
</comment>
<evidence type="ECO:0000256" key="5">
    <source>
        <dbReference type="ARBA" id="ARBA00022691"/>
    </source>
</evidence>
<proteinExistence type="inferred from homology"/>
<dbReference type="PANTHER" id="PTHR12133:SF2">
    <property type="entry name" value="TRNA (ADENINE(58)-N(1))-METHYLTRANSFERASE CATALYTIC SUBUNIT TRMT61A"/>
    <property type="match status" value="1"/>
</dbReference>
<evidence type="ECO:0000256" key="6">
    <source>
        <dbReference type="ARBA" id="ARBA00022694"/>
    </source>
</evidence>
<feature type="domain" description="tRNA (adenine(58)-N(1))-methyltransferase catalytic subunit TRM61 C-terminal" evidence="11">
    <location>
        <begin position="139"/>
        <end position="246"/>
    </location>
</feature>
<keyword evidence="3 8" id="KW-0489">Methyltransferase</keyword>
<feature type="region of interest" description="Disordered" evidence="10">
    <location>
        <begin position="1"/>
        <end position="27"/>
    </location>
</feature>
<feature type="compositionally biased region" description="Polar residues" evidence="10">
    <location>
        <begin position="357"/>
        <end position="367"/>
    </location>
</feature>
<comment type="catalytic activity">
    <reaction evidence="8">
        <text>adenosine(58) in tRNA + S-adenosyl-L-methionine = N(1)-methyladenosine(58) in tRNA + S-adenosyl-L-homocysteine + H(+)</text>
        <dbReference type="Rhea" id="RHEA:43152"/>
        <dbReference type="Rhea" id="RHEA-COMP:10365"/>
        <dbReference type="Rhea" id="RHEA-COMP:10366"/>
        <dbReference type="ChEBI" id="CHEBI:15378"/>
        <dbReference type="ChEBI" id="CHEBI:57856"/>
        <dbReference type="ChEBI" id="CHEBI:59789"/>
        <dbReference type="ChEBI" id="CHEBI:74411"/>
        <dbReference type="ChEBI" id="CHEBI:74491"/>
        <dbReference type="EC" id="2.1.1.220"/>
    </reaction>
</comment>
<dbReference type="GO" id="GO:0030488">
    <property type="term" value="P:tRNA methylation"/>
    <property type="evidence" value="ECO:0007669"/>
    <property type="project" value="InterPro"/>
</dbReference>
<evidence type="ECO:0000259" key="11">
    <source>
        <dbReference type="Pfam" id="PF08704"/>
    </source>
</evidence>
<feature type="binding site" evidence="9">
    <location>
        <position position="236"/>
    </location>
    <ligand>
        <name>S-adenosyl-L-methionine</name>
        <dbReference type="ChEBI" id="CHEBI:59789"/>
    </ligand>
</feature>
<keyword evidence="4 8" id="KW-0808">Transferase</keyword>
<feature type="region of interest" description="Disordered" evidence="10">
    <location>
        <begin position="353"/>
        <end position="383"/>
    </location>
</feature>
<evidence type="ECO:0000256" key="3">
    <source>
        <dbReference type="ARBA" id="ARBA00022603"/>
    </source>
</evidence>
<dbReference type="PIRSF" id="PIRSF017269">
    <property type="entry name" value="GCD14"/>
    <property type="match status" value="1"/>
</dbReference>